<comment type="caution">
    <text evidence="1">Lacks conserved residue(s) required for the propagation of feature annotation.</text>
</comment>
<keyword evidence="1" id="KW-0408">Iron</keyword>
<keyword evidence="1" id="KW-0560">Oxidoreductase</keyword>
<proteinExistence type="inferred from homology"/>
<feature type="transmembrane region" description="Helical" evidence="1">
    <location>
        <begin position="115"/>
        <end position="133"/>
    </location>
</feature>
<dbReference type="EMBL" id="LT838813">
    <property type="protein sequence ID" value="SMD44971.1"/>
    <property type="molecule type" value="Genomic_DNA"/>
</dbReference>
<reference evidence="3" key="1">
    <citation type="submission" date="2017-04" db="EMBL/GenBank/DDBJ databases">
        <authorList>
            <person name="Varghese N."/>
            <person name="Submissions S."/>
        </authorList>
    </citation>
    <scope>NUCLEOTIDE SEQUENCE [LARGE SCALE GENOMIC DNA]</scope>
    <source>
        <strain evidence="3">DSM 16537</strain>
    </source>
</reference>
<feature type="transmembrane region" description="Helical" evidence="1">
    <location>
        <begin position="153"/>
        <end position="172"/>
    </location>
</feature>
<dbReference type="InterPro" id="IPR022270">
    <property type="entry name" value="Blh_diox"/>
</dbReference>
<keyword evidence="1" id="KW-1133">Transmembrane helix</keyword>
<sequence length="290" mass="33774">MKNIEIIGKIFGLSLGLTYLLFFQGNELYEWICFISILILVGIPHGAIDHLLLSPEINKEKLFKFIVKYLAIIVVYLAVWMIFPKWALFAFILMSAYHFGQSHFIKFRIKKFERLTYLSLGLFFLSTILWGDFEYTTSILSNIIEVSFLENYGFLFILLTFSFSTILILINLQKEAFGLLLESMCLGILLYYLPLLLGFIIYFGFWHSLPSMKEEFEALENYLKVDKLKGFIKKLLPFTLISLTGISVILIIFSKMMNPDQLTLLFFVLVSLISAPHIWYMNMFLDTRKG</sequence>
<dbReference type="NCBIfam" id="TIGR03753">
    <property type="entry name" value="blh_monoox"/>
    <property type="match status" value="1"/>
</dbReference>
<feature type="transmembrane region" description="Helical" evidence="1">
    <location>
        <begin position="262"/>
        <end position="280"/>
    </location>
</feature>
<dbReference type="RefSeq" id="WP_084121736.1">
    <property type="nucleotide sequence ID" value="NZ_LT838813.1"/>
</dbReference>
<feature type="transmembrane region" description="Helical" evidence="1">
    <location>
        <begin position="235"/>
        <end position="253"/>
    </location>
</feature>
<comment type="similarity">
    <text evidence="1">Belongs to the Brp/Blh beta-carotene diooxygenase family.</text>
</comment>
<accession>A0A1W2H7T5</accession>
<organism evidence="2 3">
    <name type="scientific">Aquiflexum balticum DSM 16537</name>
    <dbReference type="NCBI Taxonomy" id="758820"/>
    <lineage>
        <taxon>Bacteria</taxon>
        <taxon>Pseudomonadati</taxon>
        <taxon>Bacteroidota</taxon>
        <taxon>Cytophagia</taxon>
        <taxon>Cytophagales</taxon>
        <taxon>Cyclobacteriaceae</taxon>
        <taxon>Aquiflexum</taxon>
    </lineage>
</organism>
<feature type="transmembrane region" description="Helical" evidence="1">
    <location>
        <begin position="28"/>
        <end position="48"/>
    </location>
</feature>
<dbReference type="OrthoDB" id="945227at2"/>
<feature type="transmembrane region" description="Helical" evidence="1">
    <location>
        <begin position="6"/>
        <end position="23"/>
    </location>
</feature>
<keyword evidence="3" id="KW-1185">Reference proteome</keyword>
<dbReference type="GO" id="GO:0003834">
    <property type="term" value="F:beta-carotene 15,15'-dioxygenase activity"/>
    <property type="evidence" value="ECO:0007669"/>
    <property type="project" value="UniProtKB-EC"/>
</dbReference>
<dbReference type="GO" id="GO:0010436">
    <property type="term" value="F:carotenoid dioxygenase activity"/>
    <property type="evidence" value="ECO:0007669"/>
    <property type="project" value="UniProtKB-UniRule"/>
</dbReference>
<dbReference type="Proteomes" id="UP000192333">
    <property type="component" value="Chromosome I"/>
</dbReference>
<dbReference type="GO" id="GO:0004497">
    <property type="term" value="F:monooxygenase activity"/>
    <property type="evidence" value="ECO:0007669"/>
    <property type="project" value="UniProtKB-KW"/>
</dbReference>
<comment type="cofactor">
    <cofactor evidence="1">
        <name>Fe(2+)</name>
        <dbReference type="ChEBI" id="CHEBI:29033"/>
    </cofactor>
</comment>
<evidence type="ECO:0000313" key="3">
    <source>
        <dbReference type="Proteomes" id="UP000192333"/>
    </source>
</evidence>
<keyword evidence="1" id="KW-0223">Dioxygenase</keyword>
<name>A0A1W2H7T5_9BACT</name>
<dbReference type="GO" id="GO:0005506">
    <property type="term" value="F:iron ion binding"/>
    <property type="evidence" value="ECO:0007669"/>
    <property type="project" value="UniProtKB-UniRule"/>
</dbReference>
<keyword evidence="1" id="KW-1003">Cell membrane</keyword>
<evidence type="ECO:0000256" key="1">
    <source>
        <dbReference type="HAMAP-Rule" id="MF_02093"/>
    </source>
</evidence>
<dbReference type="Pfam" id="PF15461">
    <property type="entry name" value="BCD"/>
    <property type="match status" value="1"/>
</dbReference>
<dbReference type="EC" id="1.13.11.63" evidence="1"/>
<dbReference type="GO" id="GO:0016121">
    <property type="term" value="P:carotene catabolic process"/>
    <property type="evidence" value="ECO:0007669"/>
    <property type="project" value="UniProtKB-UniRule"/>
</dbReference>
<comment type="catalytic activity">
    <reaction evidence="1">
        <text>all-trans-beta-carotene + O2 = 2 all-trans-retinal</text>
        <dbReference type="Rhea" id="RHEA:32887"/>
        <dbReference type="ChEBI" id="CHEBI:15379"/>
        <dbReference type="ChEBI" id="CHEBI:17579"/>
        <dbReference type="ChEBI" id="CHEBI:17898"/>
        <dbReference type="EC" id="1.13.11.63"/>
    </reaction>
</comment>
<keyword evidence="2" id="KW-0503">Monooxygenase</keyword>
<gene>
    <name evidence="2" type="ORF">SAMN00777080_3609</name>
</gene>
<dbReference type="HAMAP" id="MF_02093">
    <property type="entry name" value="Beta_carotene_diox"/>
    <property type="match status" value="1"/>
</dbReference>
<feature type="transmembrane region" description="Helical" evidence="1">
    <location>
        <begin position="68"/>
        <end position="94"/>
    </location>
</feature>
<protein>
    <recommendedName>
        <fullName evidence="1">Probable beta-carotene 15,15'-dioxygenase</fullName>
        <ecNumber evidence="1">1.13.11.63</ecNumber>
    </recommendedName>
</protein>
<keyword evidence="1" id="KW-0479">Metal-binding</keyword>
<feature type="transmembrane region" description="Helical" evidence="1">
    <location>
        <begin position="184"/>
        <end position="205"/>
    </location>
</feature>
<dbReference type="GO" id="GO:0005886">
    <property type="term" value="C:plasma membrane"/>
    <property type="evidence" value="ECO:0007669"/>
    <property type="project" value="UniProtKB-SubCell"/>
</dbReference>
<evidence type="ECO:0000313" key="2">
    <source>
        <dbReference type="EMBL" id="SMD44971.1"/>
    </source>
</evidence>
<keyword evidence="1" id="KW-0812">Transmembrane</keyword>
<keyword evidence="1" id="KW-0472">Membrane</keyword>
<dbReference type="AlphaFoldDB" id="A0A1W2H7T5"/>
<comment type="function">
    <text evidence="1">Catalyzes the cleavage of beta-carotene at its central double bond (15,15') to yield two molecules of all-trans-retinal.</text>
</comment>
<comment type="subcellular location">
    <subcellularLocation>
        <location evidence="1">Cell membrane</location>
        <topology evidence="1">Multi-pass membrane protein</topology>
    </subcellularLocation>
</comment>
<dbReference type="STRING" id="758820.SAMN00777080_3609"/>